<evidence type="ECO:0000256" key="1">
    <source>
        <dbReference type="ARBA" id="ARBA00002598"/>
    </source>
</evidence>
<feature type="transmembrane region" description="Helical" evidence="9">
    <location>
        <begin position="147"/>
        <end position="173"/>
    </location>
</feature>
<protein>
    <submittedName>
        <fullName evidence="10">Uncharacterized protein</fullName>
    </submittedName>
</protein>
<evidence type="ECO:0000256" key="3">
    <source>
        <dbReference type="ARBA" id="ARBA00022475"/>
    </source>
</evidence>
<evidence type="ECO:0000256" key="9">
    <source>
        <dbReference type="SAM" id="Phobius"/>
    </source>
</evidence>
<evidence type="ECO:0000256" key="5">
    <source>
        <dbReference type="ARBA" id="ARBA00022989"/>
    </source>
</evidence>
<keyword evidence="4 9" id="KW-0812">Transmembrane</keyword>
<keyword evidence="6 9" id="KW-0472">Membrane</keyword>
<feature type="transmembrane region" description="Helical" evidence="9">
    <location>
        <begin position="92"/>
        <end position="110"/>
    </location>
</feature>
<dbReference type="GO" id="GO:0005886">
    <property type="term" value="C:plasma membrane"/>
    <property type="evidence" value="ECO:0007669"/>
    <property type="project" value="UniProtKB-SubCell"/>
</dbReference>
<dbReference type="GO" id="GO:1903425">
    <property type="term" value="F:fluoride transmembrane transporter activity"/>
    <property type="evidence" value="ECO:0007669"/>
    <property type="project" value="TreeGrafter"/>
</dbReference>
<evidence type="ECO:0000256" key="7">
    <source>
        <dbReference type="ARBA" id="ARBA00035120"/>
    </source>
</evidence>
<evidence type="ECO:0000256" key="8">
    <source>
        <dbReference type="ARBA" id="ARBA00035585"/>
    </source>
</evidence>
<dbReference type="Pfam" id="PF02537">
    <property type="entry name" value="CRCB"/>
    <property type="match status" value="1"/>
</dbReference>
<feature type="transmembrane region" description="Helical" evidence="9">
    <location>
        <begin position="7"/>
        <end position="25"/>
    </location>
</feature>
<keyword evidence="5 9" id="KW-1133">Transmembrane helix</keyword>
<feature type="non-terminal residue" evidence="10">
    <location>
        <position position="1"/>
    </location>
</feature>
<evidence type="ECO:0000313" key="11">
    <source>
        <dbReference type="Proteomes" id="UP000016933"/>
    </source>
</evidence>
<name>N1PE79_DOTSN</name>
<dbReference type="PANTHER" id="PTHR28259">
    <property type="entry name" value="FLUORIDE EXPORT PROTEIN 1-RELATED"/>
    <property type="match status" value="1"/>
</dbReference>
<evidence type="ECO:0000256" key="4">
    <source>
        <dbReference type="ARBA" id="ARBA00022692"/>
    </source>
</evidence>
<dbReference type="eggNOG" id="ENOG502QT5F">
    <property type="taxonomic scope" value="Eukaryota"/>
</dbReference>
<dbReference type="PANTHER" id="PTHR28259:SF1">
    <property type="entry name" value="FLUORIDE EXPORT PROTEIN 1-RELATED"/>
    <property type="match status" value="1"/>
</dbReference>
<keyword evidence="3" id="KW-1003">Cell membrane</keyword>
<dbReference type="AlphaFoldDB" id="N1PE79"/>
<feature type="transmembrane region" description="Helical" evidence="9">
    <location>
        <begin position="220"/>
        <end position="239"/>
    </location>
</feature>
<comment type="subcellular location">
    <subcellularLocation>
        <location evidence="2">Cell membrane</location>
        <topology evidence="2">Multi-pass membrane protein</topology>
    </subcellularLocation>
</comment>
<sequence length="352" mass="37838">YDHSHLIFFSILGVLARLGLVALTSYPGAPIATTVVWANVGGSLIMGFLREDRLLVSKVQGDMETETDGNDSPQPDYHTAAREAYITTRSTLHVFIGMTVGFCGTFTSFADVIRDAFYAISDDLSTVVISDEESSGNMRARNDGDSVLAVVAVLWIEVSMSLAALQLGGHLAIATEHLADVLPTTKRPFEPTINILAVVVGWGAWIGVVMMAIWAPHDSWHGQAIFAVIFAPIGAVLRFHLAKQLNPKLRSFPLGTFAANVFGTCVLGMLLNLQHSGTGSGQISCQVLQGVGDGFCGGLTTVSTWVLELKSLRTKHGYFYAFTSLVVSLSCMVVIRGPLRWTAGFEPLQSAT</sequence>
<feature type="transmembrane region" description="Helical" evidence="9">
    <location>
        <begin position="317"/>
        <end position="335"/>
    </location>
</feature>
<dbReference type="STRING" id="675120.N1PE79"/>
<feature type="transmembrane region" description="Helical" evidence="9">
    <location>
        <begin position="31"/>
        <end position="49"/>
    </location>
</feature>
<comment type="catalytic activity">
    <reaction evidence="8">
        <text>fluoride(in) = fluoride(out)</text>
        <dbReference type="Rhea" id="RHEA:76159"/>
        <dbReference type="ChEBI" id="CHEBI:17051"/>
    </reaction>
    <physiologicalReaction direction="left-to-right" evidence="8">
        <dbReference type="Rhea" id="RHEA:76160"/>
    </physiologicalReaction>
</comment>
<accession>N1PE79</accession>
<reference evidence="11" key="1">
    <citation type="journal article" date="2012" name="PLoS Genet.">
        <title>The genomes of the fungal plant pathogens Cladosporium fulvum and Dothistroma septosporum reveal adaptation to different hosts and lifestyles but also signatures of common ancestry.</title>
        <authorList>
            <person name="de Wit P.J.G.M."/>
            <person name="van der Burgt A."/>
            <person name="Oekmen B."/>
            <person name="Stergiopoulos I."/>
            <person name="Abd-Elsalam K.A."/>
            <person name="Aerts A.L."/>
            <person name="Bahkali A.H."/>
            <person name="Beenen H.G."/>
            <person name="Chettri P."/>
            <person name="Cox M.P."/>
            <person name="Datema E."/>
            <person name="de Vries R.P."/>
            <person name="Dhillon B."/>
            <person name="Ganley A.R."/>
            <person name="Griffiths S.A."/>
            <person name="Guo Y."/>
            <person name="Hamelin R.C."/>
            <person name="Henrissat B."/>
            <person name="Kabir M.S."/>
            <person name="Jashni M.K."/>
            <person name="Kema G."/>
            <person name="Klaubauf S."/>
            <person name="Lapidus A."/>
            <person name="Levasseur A."/>
            <person name="Lindquist E."/>
            <person name="Mehrabi R."/>
            <person name="Ohm R.A."/>
            <person name="Owen T.J."/>
            <person name="Salamov A."/>
            <person name="Schwelm A."/>
            <person name="Schijlen E."/>
            <person name="Sun H."/>
            <person name="van den Burg H.A."/>
            <person name="van Ham R.C.H.J."/>
            <person name="Zhang S."/>
            <person name="Goodwin S.B."/>
            <person name="Grigoriev I.V."/>
            <person name="Collemare J."/>
            <person name="Bradshaw R.E."/>
        </authorList>
    </citation>
    <scope>NUCLEOTIDE SEQUENCE [LARGE SCALE GENOMIC DNA]</scope>
    <source>
        <strain evidence="11">NZE10 / CBS 128990</strain>
    </source>
</reference>
<organism evidence="10 11">
    <name type="scientific">Dothistroma septosporum (strain NZE10 / CBS 128990)</name>
    <name type="common">Red band needle blight fungus</name>
    <name type="synonym">Mycosphaerella pini</name>
    <dbReference type="NCBI Taxonomy" id="675120"/>
    <lineage>
        <taxon>Eukaryota</taxon>
        <taxon>Fungi</taxon>
        <taxon>Dikarya</taxon>
        <taxon>Ascomycota</taxon>
        <taxon>Pezizomycotina</taxon>
        <taxon>Dothideomycetes</taxon>
        <taxon>Dothideomycetidae</taxon>
        <taxon>Mycosphaerellales</taxon>
        <taxon>Mycosphaerellaceae</taxon>
        <taxon>Dothistroma</taxon>
    </lineage>
</organism>
<dbReference type="InterPro" id="IPR003691">
    <property type="entry name" value="FluC"/>
</dbReference>
<comment type="function">
    <text evidence="1">Fluoride channel required for the rapid expulsion of cytoplasmic fluoride.</text>
</comment>
<feature type="non-terminal residue" evidence="10">
    <location>
        <position position="352"/>
    </location>
</feature>
<dbReference type="OrthoDB" id="409792at2759"/>
<comment type="similarity">
    <text evidence="7">Belongs to the fluoride channel Fluc/FEX (TC 1.A.43) family.</text>
</comment>
<feature type="transmembrane region" description="Helical" evidence="9">
    <location>
        <begin position="251"/>
        <end position="271"/>
    </location>
</feature>
<evidence type="ECO:0000256" key="2">
    <source>
        <dbReference type="ARBA" id="ARBA00004651"/>
    </source>
</evidence>
<keyword evidence="11" id="KW-1185">Reference proteome</keyword>
<evidence type="ECO:0000313" key="10">
    <source>
        <dbReference type="EMBL" id="EME40419.1"/>
    </source>
</evidence>
<reference evidence="10 11" key="2">
    <citation type="journal article" date="2012" name="PLoS Pathog.">
        <title>Diverse lifestyles and strategies of plant pathogenesis encoded in the genomes of eighteen Dothideomycetes fungi.</title>
        <authorList>
            <person name="Ohm R.A."/>
            <person name="Feau N."/>
            <person name="Henrissat B."/>
            <person name="Schoch C.L."/>
            <person name="Horwitz B.A."/>
            <person name="Barry K.W."/>
            <person name="Condon B.J."/>
            <person name="Copeland A.C."/>
            <person name="Dhillon B."/>
            <person name="Glaser F."/>
            <person name="Hesse C.N."/>
            <person name="Kosti I."/>
            <person name="LaButti K."/>
            <person name="Lindquist E.A."/>
            <person name="Lucas S."/>
            <person name="Salamov A.A."/>
            <person name="Bradshaw R.E."/>
            <person name="Ciuffetti L."/>
            <person name="Hamelin R.C."/>
            <person name="Kema G.H.J."/>
            <person name="Lawrence C."/>
            <person name="Scott J.A."/>
            <person name="Spatafora J.W."/>
            <person name="Turgeon B.G."/>
            <person name="de Wit P.J.G.M."/>
            <person name="Zhong S."/>
            <person name="Goodwin S.B."/>
            <person name="Grigoriev I.V."/>
        </authorList>
    </citation>
    <scope>NUCLEOTIDE SEQUENCE [LARGE SCALE GENOMIC DNA]</scope>
    <source>
        <strain evidence="11">NZE10 / CBS 128990</strain>
    </source>
</reference>
<dbReference type="Proteomes" id="UP000016933">
    <property type="component" value="Unassembled WGS sequence"/>
</dbReference>
<feature type="transmembrane region" description="Helical" evidence="9">
    <location>
        <begin position="193"/>
        <end position="214"/>
    </location>
</feature>
<gene>
    <name evidence="10" type="ORF">DOTSEDRAFT_113824</name>
</gene>
<dbReference type="HOGENOM" id="CLU_030507_1_1_1"/>
<evidence type="ECO:0000256" key="6">
    <source>
        <dbReference type="ARBA" id="ARBA00023136"/>
    </source>
</evidence>
<dbReference type="EMBL" id="KB446543">
    <property type="protein sequence ID" value="EME40419.1"/>
    <property type="molecule type" value="Genomic_DNA"/>
</dbReference>
<proteinExistence type="inferred from homology"/>
<dbReference type="OMA" id="ADGYCGC"/>